<organism evidence="2 3">
    <name type="scientific">Plantactinospora soyae</name>
    <dbReference type="NCBI Taxonomy" id="1544732"/>
    <lineage>
        <taxon>Bacteria</taxon>
        <taxon>Bacillati</taxon>
        <taxon>Actinomycetota</taxon>
        <taxon>Actinomycetes</taxon>
        <taxon>Micromonosporales</taxon>
        <taxon>Micromonosporaceae</taxon>
        <taxon>Plantactinospora</taxon>
    </lineage>
</organism>
<dbReference type="Proteomes" id="UP000649753">
    <property type="component" value="Unassembled WGS sequence"/>
</dbReference>
<evidence type="ECO:0000313" key="3">
    <source>
        <dbReference type="Proteomes" id="UP000649753"/>
    </source>
</evidence>
<comment type="caution">
    <text evidence="2">The sequence shown here is derived from an EMBL/GenBank/DDBJ whole genome shotgun (WGS) entry which is preliminary data.</text>
</comment>
<dbReference type="RefSeq" id="WP_192766645.1">
    <property type="nucleotide sequence ID" value="NZ_JADBEB010000001.1"/>
</dbReference>
<sequence>MGRPALAAALAAAVPDAGRSPDRSAPSAGFGVASSGDPGPGAVRFGAVGSGGFDAVPFEAVGFGEFDAVPFGAVGLAGFARDGPVGRPSAALVAVCGMGAGTFAMVARRTPPRSAG</sequence>
<name>A0A927M498_9ACTN</name>
<proteinExistence type="predicted"/>
<keyword evidence="3" id="KW-1185">Reference proteome</keyword>
<dbReference type="AlphaFoldDB" id="A0A927M498"/>
<protein>
    <submittedName>
        <fullName evidence="2">Uncharacterized protein</fullName>
    </submittedName>
</protein>
<accession>A0A927M498</accession>
<dbReference type="EMBL" id="JADBEB010000001">
    <property type="protein sequence ID" value="MBE1486657.1"/>
    <property type="molecule type" value="Genomic_DNA"/>
</dbReference>
<evidence type="ECO:0000313" key="2">
    <source>
        <dbReference type="EMBL" id="MBE1486657.1"/>
    </source>
</evidence>
<gene>
    <name evidence="2" type="ORF">H4W31_002295</name>
</gene>
<evidence type="ECO:0000256" key="1">
    <source>
        <dbReference type="SAM" id="MobiDB-lite"/>
    </source>
</evidence>
<reference evidence="2" key="1">
    <citation type="submission" date="2020-10" db="EMBL/GenBank/DDBJ databases">
        <title>Sequencing the genomes of 1000 actinobacteria strains.</title>
        <authorList>
            <person name="Klenk H.-P."/>
        </authorList>
    </citation>
    <scope>NUCLEOTIDE SEQUENCE</scope>
    <source>
        <strain evidence="2">DSM 46832</strain>
    </source>
</reference>
<feature type="region of interest" description="Disordered" evidence="1">
    <location>
        <begin position="16"/>
        <end position="39"/>
    </location>
</feature>